<dbReference type="AlphaFoldDB" id="A0A1Y0EHU0"/>
<dbReference type="KEGG" id="lvs:LOKVESSMR4R_03723"/>
<name>A0A1Y0EHU0_9RHOB</name>
<dbReference type="OrthoDB" id="7874956at2"/>
<keyword evidence="2" id="KW-1185">Reference proteome</keyword>
<evidence type="ECO:0000313" key="1">
    <source>
        <dbReference type="EMBL" id="ARU02989.1"/>
    </source>
</evidence>
<reference evidence="1 2" key="1">
    <citation type="submission" date="2017-05" db="EMBL/GenBank/DDBJ databases">
        <title>Genome Sequence of Loktanella vestfoldensis Strain SMR4r Isolated from a Culture of the Diatom Skeletonema marinoi.</title>
        <authorList>
            <person name="Topel M."/>
            <person name="Pinder M.I.M."/>
            <person name="Johansson O.N."/>
            <person name="Kourtchenko O."/>
            <person name="Godhe A."/>
            <person name="Clarke A.K."/>
        </authorList>
    </citation>
    <scope>NUCLEOTIDE SEQUENCE [LARGE SCALE GENOMIC DNA]</scope>
    <source>
        <strain evidence="1 2">SMR4r</strain>
    </source>
</reference>
<gene>
    <name evidence="1" type="ORF">LOKVESSMR4R_03723</name>
</gene>
<dbReference type="Proteomes" id="UP000195273">
    <property type="component" value="Chromosome"/>
</dbReference>
<proteinExistence type="predicted"/>
<protein>
    <submittedName>
        <fullName evidence="1">Uncharacterized protein</fullName>
    </submittedName>
</protein>
<evidence type="ECO:0000313" key="2">
    <source>
        <dbReference type="Proteomes" id="UP000195273"/>
    </source>
</evidence>
<accession>A0A1Y0EHU0</accession>
<organism evidence="1 2">
    <name type="scientific">Yoonia vestfoldensis</name>
    <dbReference type="NCBI Taxonomy" id="245188"/>
    <lineage>
        <taxon>Bacteria</taxon>
        <taxon>Pseudomonadati</taxon>
        <taxon>Pseudomonadota</taxon>
        <taxon>Alphaproteobacteria</taxon>
        <taxon>Rhodobacterales</taxon>
        <taxon>Paracoccaceae</taxon>
        <taxon>Yoonia</taxon>
    </lineage>
</organism>
<dbReference type="EMBL" id="CP021431">
    <property type="protein sequence ID" value="ARU02989.1"/>
    <property type="molecule type" value="Genomic_DNA"/>
</dbReference>
<dbReference type="RefSeq" id="WP_087211883.1">
    <property type="nucleotide sequence ID" value="NZ_CP021431.1"/>
</dbReference>
<sequence length="136" mass="15446">MIHDTKGFEEQKPTLRSMIVEQHDAQPDRLPWPNDWFETTDSGQIAACRALWAAALTACIKTALGIDGEYTRRYGQDDARLRSTSWFRSRDFYTMCALAGIDGPACAERLSDPAVRPEIIRLLMHKNSGKTRMEKV</sequence>